<keyword evidence="1" id="KW-0175">Coiled coil</keyword>
<feature type="non-terminal residue" evidence="2">
    <location>
        <position position="1"/>
    </location>
</feature>
<sequence>SKYLELDIDHPDHLEQGRKIVEHLEKLNSLESIIPEITNYHKEVRMKIEHAIRVTVSTIEYEFSLERRNVHYQKKIKEQLEKLKVYVESINHANAYLQQKELKSAQELDSRIQSIEDEIKMNTTDFEKEKNNFEKEIQRVNEEISKLMGIKQNYQLLIKKSRKNKNSQKAIEFLKERDYESIKQVEEQENRAKIESETVQKKKQELEKNQTQHIEELDRNLKEYQQIQKEFHQLQQKEKVNRDFLDSEISRLANNENGLIEKIGKYEREIDNIKG</sequence>
<evidence type="ECO:0000313" key="2">
    <source>
        <dbReference type="EMBL" id="ETN98597.1"/>
    </source>
</evidence>
<feature type="coiled-coil region" evidence="1">
    <location>
        <begin position="123"/>
        <end position="269"/>
    </location>
</feature>
<comment type="caution">
    <text evidence="2">The sequence shown here is derived from an EMBL/GenBank/DDBJ whole genome shotgun (WGS) entry which is preliminary data.</text>
</comment>
<dbReference type="AlphaFoldDB" id="X6L973"/>
<evidence type="ECO:0008006" key="4">
    <source>
        <dbReference type="Google" id="ProtNLM"/>
    </source>
</evidence>
<accession>X6L973</accession>
<keyword evidence="3" id="KW-1185">Reference proteome</keyword>
<dbReference type="EMBL" id="ASPP01046298">
    <property type="protein sequence ID" value="ETN98597.1"/>
    <property type="molecule type" value="Genomic_DNA"/>
</dbReference>
<organism evidence="2 3">
    <name type="scientific">Reticulomyxa filosa</name>
    <dbReference type="NCBI Taxonomy" id="46433"/>
    <lineage>
        <taxon>Eukaryota</taxon>
        <taxon>Sar</taxon>
        <taxon>Rhizaria</taxon>
        <taxon>Retaria</taxon>
        <taxon>Foraminifera</taxon>
        <taxon>Monothalamids</taxon>
        <taxon>Reticulomyxidae</taxon>
        <taxon>Reticulomyxa</taxon>
    </lineage>
</organism>
<protein>
    <recommendedName>
        <fullName evidence="4">Viral A-type inclusion protein</fullName>
    </recommendedName>
</protein>
<dbReference type="Proteomes" id="UP000023152">
    <property type="component" value="Unassembled WGS sequence"/>
</dbReference>
<evidence type="ECO:0000256" key="1">
    <source>
        <dbReference type="SAM" id="Coils"/>
    </source>
</evidence>
<reference evidence="2 3" key="1">
    <citation type="journal article" date="2013" name="Curr. Biol.">
        <title>The Genome of the Foraminiferan Reticulomyxa filosa.</title>
        <authorList>
            <person name="Glockner G."/>
            <person name="Hulsmann N."/>
            <person name="Schleicher M."/>
            <person name="Noegel A.A."/>
            <person name="Eichinger L."/>
            <person name="Gallinger C."/>
            <person name="Pawlowski J."/>
            <person name="Sierra R."/>
            <person name="Euteneuer U."/>
            <person name="Pillet L."/>
            <person name="Moustafa A."/>
            <person name="Platzer M."/>
            <person name="Groth M."/>
            <person name="Szafranski K."/>
            <person name="Schliwa M."/>
        </authorList>
    </citation>
    <scope>NUCLEOTIDE SEQUENCE [LARGE SCALE GENOMIC DNA]</scope>
</reference>
<gene>
    <name evidence="2" type="ORF">RFI_38895</name>
</gene>
<proteinExistence type="predicted"/>
<feature type="non-terminal residue" evidence="2">
    <location>
        <position position="275"/>
    </location>
</feature>
<name>X6L973_RETFI</name>
<evidence type="ECO:0000313" key="3">
    <source>
        <dbReference type="Proteomes" id="UP000023152"/>
    </source>
</evidence>